<evidence type="ECO:0000256" key="6">
    <source>
        <dbReference type="ARBA" id="ARBA00022842"/>
    </source>
</evidence>
<feature type="region of interest" description="Disordered" evidence="10">
    <location>
        <begin position="431"/>
        <end position="564"/>
    </location>
</feature>
<keyword evidence="6" id="KW-0460">Magnesium</keyword>
<dbReference type="OrthoDB" id="1920326at2759"/>
<evidence type="ECO:0000256" key="3">
    <source>
        <dbReference type="ARBA" id="ARBA00022723"/>
    </source>
</evidence>
<evidence type="ECO:0000256" key="7">
    <source>
        <dbReference type="ARBA" id="ARBA00023242"/>
    </source>
</evidence>
<comment type="caution">
    <text evidence="12">The sequence shown here is derived from an EMBL/GenBank/DDBJ whole genome shotgun (WGS) entry which is preliminary data.</text>
</comment>
<dbReference type="SUPFAM" id="SSF53098">
    <property type="entry name" value="Ribonuclease H-like"/>
    <property type="match status" value="1"/>
</dbReference>
<feature type="region of interest" description="Disordered" evidence="10">
    <location>
        <begin position="91"/>
        <end position="120"/>
    </location>
</feature>
<keyword evidence="13" id="KW-1185">Reference proteome</keyword>
<evidence type="ECO:0000256" key="9">
    <source>
        <dbReference type="ARBA" id="ARBA00042761"/>
    </source>
</evidence>
<keyword evidence="3" id="KW-0479">Metal-binding</keyword>
<feature type="compositionally biased region" description="Low complexity" evidence="10">
    <location>
        <begin position="508"/>
        <end position="520"/>
    </location>
</feature>
<dbReference type="AlphaFoldDB" id="A0A8S0W692"/>
<feature type="compositionally biased region" description="Basic and acidic residues" evidence="10">
    <location>
        <begin position="1"/>
        <end position="18"/>
    </location>
</feature>
<proteinExistence type="predicted"/>
<dbReference type="GO" id="GO:0005634">
    <property type="term" value="C:nucleus"/>
    <property type="evidence" value="ECO:0007669"/>
    <property type="project" value="UniProtKB-SubCell"/>
</dbReference>
<keyword evidence="2" id="KW-0540">Nuclease</keyword>
<dbReference type="InterPro" id="IPR051132">
    <property type="entry name" value="3-5_Exonuclease_domain"/>
</dbReference>
<protein>
    <recommendedName>
        <fullName evidence="8">3'-5' exonuclease</fullName>
    </recommendedName>
    <alternativeName>
        <fullName evidence="9">Werner Syndrome-like exonuclease</fullName>
    </alternativeName>
</protein>
<feature type="region of interest" description="Disordered" evidence="10">
    <location>
        <begin position="343"/>
        <end position="395"/>
    </location>
</feature>
<dbReference type="GO" id="GO:0006139">
    <property type="term" value="P:nucleobase-containing compound metabolic process"/>
    <property type="evidence" value="ECO:0007669"/>
    <property type="project" value="InterPro"/>
</dbReference>
<evidence type="ECO:0000256" key="5">
    <source>
        <dbReference type="ARBA" id="ARBA00022839"/>
    </source>
</evidence>
<comment type="subcellular location">
    <subcellularLocation>
        <location evidence="1">Nucleus</location>
    </subcellularLocation>
</comment>
<keyword evidence="4" id="KW-0378">Hydrolase</keyword>
<feature type="compositionally biased region" description="Polar residues" evidence="10">
    <location>
        <begin position="474"/>
        <end position="484"/>
    </location>
</feature>
<dbReference type="PANTHER" id="PTHR13620:SF109">
    <property type="entry name" value="3'-5' EXONUCLEASE"/>
    <property type="match status" value="1"/>
</dbReference>
<dbReference type="EMBL" id="CACVBS010000002">
    <property type="protein sequence ID" value="CAA7258785.1"/>
    <property type="molecule type" value="Genomic_DNA"/>
</dbReference>
<dbReference type="InterPro" id="IPR002562">
    <property type="entry name" value="3'-5'_exonuclease_dom"/>
</dbReference>
<dbReference type="GO" id="GO:0008408">
    <property type="term" value="F:3'-5' exonuclease activity"/>
    <property type="evidence" value="ECO:0007669"/>
    <property type="project" value="InterPro"/>
</dbReference>
<feature type="compositionally biased region" description="Basic residues" evidence="10">
    <location>
        <begin position="539"/>
        <end position="551"/>
    </location>
</feature>
<evidence type="ECO:0000256" key="2">
    <source>
        <dbReference type="ARBA" id="ARBA00022722"/>
    </source>
</evidence>
<keyword evidence="7" id="KW-0539">Nucleus</keyword>
<gene>
    <name evidence="12" type="ORF">AAE3_LOCUS1186</name>
</gene>
<keyword evidence="5" id="KW-0269">Exonuclease</keyword>
<evidence type="ECO:0000313" key="13">
    <source>
        <dbReference type="Proteomes" id="UP000467700"/>
    </source>
</evidence>
<evidence type="ECO:0000313" key="12">
    <source>
        <dbReference type="EMBL" id="CAA7258785.1"/>
    </source>
</evidence>
<dbReference type="PANTHER" id="PTHR13620">
    <property type="entry name" value="3-5 EXONUCLEASE"/>
    <property type="match status" value="1"/>
</dbReference>
<accession>A0A8S0W692</accession>
<organism evidence="12 13">
    <name type="scientific">Cyclocybe aegerita</name>
    <name type="common">Black poplar mushroom</name>
    <name type="synonym">Agrocybe aegerita</name>
    <dbReference type="NCBI Taxonomy" id="1973307"/>
    <lineage>
        <taxon>Eukaryota</taxon>
        <taxon>Fungi</taxon>
        <taxon>Dikarya</taxon>
        <taxon>Basidiomycota</taxon>
        <taxon>Agaricomycotina</taxon>
        <taxon>Agaricomycetes</taxon>
        <taxon>Agaricomycetidae</taxon>
        <taxon>Agaricales</taxon>
        <taxon>Agaricineae</taxon>
        <taxon>Bolbitiaceae</taxon>
        <taxon>Cyclocybe</taxon>
    </lineage>
</organism>
<dbReference type="GO" id="GO:0046872">
    <property type="term" value="F:metal ion binding"/>
    <property type="evidence" value="ECO:0007669"/>
    <property type="project" value="UniProtKB-KW"/>
</dbReference>
<name>A0A8S0W692_CYCAE</name>
<dbReference type="SMART" id="SM00474">
    <property type="entry name" value="35EXOc"/>
    <property type="match status" value="1"/>
</dbReference>
<feature type="region of interest" description="Disordered" evidence="10">
    <location>
        <begin position="1"/>
        <end position="24"/>
    </location>
</feature>
<feature type="domain" description="3'-5' exonuclease" evidence="11">
    <location>
        <begin position="141"/>
        <end position="321"/>
    </location>
</feature>
<evidence type="ECO:0000259" key="11">
    <source>
        <dbReference type="SMART" id="SM00474"/>
    </source>
</evidence>
<dbReference type="InterPro" id="IPR012337">
    <property type="entry name" value="RNaseH-like_sf"/>
</dbReference>
<evidence type="ECO:0000256" key="4">
    <source>
        <dbReference type="ARBA" id="ARBA00022801"/>
    </source>
</evidence>
<dbReference type="GO" id="GO:0003676">
    <property type="term" value="F:nucleic acid binding"/>
    <property type="evidence" value="ECO:0007669"/>
    <property type="project" value="InterPro"/>
</dbReference>
<evidence type="ECO:0000256" key="1">
    <source>
        <dbReference type="ARBA" id="ARBA00004123"/>
    </source>
</evidence>
<feature type="compositionally biased region" description="Polar residues" evidence="10">
    <location>
        <begin position="91"/>
        <end position="101"/>
    </location>
</feature>
<dbReference type="Pfam" id="PF01612">
    <property type="entry name" value="DNA_pol_A_exo1"/>
    <property type="match status" value="1"/>
</dbReference>
<dbReference type="Gene3D" id="3.30.420.10">
    <property type="entry name" value="Ribonuclease H-like superfamily/Ribonuclease H"/>
    <property type="match status" value="1"/>
</dbReference>
<sequence>MVHTEGKAARARWGEDGRSGQTSQPIGRALNLAAATATALCSSPFHHRQSSISPPRIFVCQASVSSALPTRYFGTHTYLPSLSKQPLIASTMSDSAQTVPPQSEPADSPTPWKPLPVEKLPPRPAPTEAYSWREYNPNARRIYIRDHHQANVELARLCLWDDVLGFDLEWKPNFVKGGRENRTALVQLANRDNILLVQISAMQEFPIQLRLLLENPGIVKCGVAIQSDAKKIFNDFRLSVRSCVDLSLLARTVDNARWRGKYNSSLGLAHLVESYEYRMLLKGKITRTNWERVLDLDQQEYASNDAHAAYVLYRKLANMVPSMASPPEPVWYSFNAVGGSFLTPEGKPWQAQNPSYDPGPSPPPRDDKNDRKSKRKADGDVIPEQPDGAEPNKLLRWQPGAQHPQQAINPPVVKPLHPFSVKGPAQPVVINGFKTVPGGDSSGWRLRQPAQPTSGSSSNPGSNFTSAQRPFNAPNASRHMNTQKPGDRVTITGTNERVSRPRYDPTKLPSSSSHALASHPRATQAANSPASIPQDAPPPHKKRTRTKRKKQGSNSAPPNPTNAS</sequence>
<dbReference type="Proteomes" id="UP000467700">
    <property type="component" value="Unassembled WGS sequence"/>
</dbReference>
<feature type="compositionally biased region" description="Low complexity" evidence="10">
    <location>
        <begin position="452"/>
        <end position="466"/>
    </location>
</feature>
<evidence type="ECO:0000256" key="8">
    <source>
        <dbReference type="ARBA" id="ARBA00040531"/>
    </source>
</evidence>
<dbReference type="InterPro" id="IPR036397">
    <property type="entry name" value="RNaseH_sf"/>
</dbReference>
<evidence type="ECO:0000256" key="10">
    <source>
        <dbReference type="SAM" id="MobiDB-lite"/>
    </source>
</evidence>
<dbReference type="CDD" id="cd06141">
    <property type="entry name" value="WRN_exo"/>
    <property type="match status" value="1"/>
</dbReference>
<reference evidence="12 13" key="1">
    <citation type="submission" date="2020-01" db="EMBL/GenBank/DDBJ databases">
        <authorList>
            <person name="Gupta K D."/>
        </authorList>
    </citation>
    <scope>NUCLEOTIDE SEQUENCE [LARGE SCALE GENOMIC DNA]</scope>
</reference>